<feature type="non-terminal residue" evidence="7">
    <location>
        <position position="110"/>
    </location>
</feature>
<dbReference type="InterPro" id="IPR000014">
    <property type="entry name" value="PAS"/>
</dbReference>
<dbReference type="PANTHER" id="PTHR43304:SF1">
    <property type="entry name" value="PAC DOMAIN-CONTAINING PROTEIN"/>
    <property type="match status" value="1"/>
</dbReference>
<dbReference type="CDD" id="cd00130">
    <property type="entry name" value="PAS"/>
    <property type="match status" value="1"/>
</dbReference>
<dbReference type="EC" id="2.7.13.3" evidence="2"/>
<dbReference type="InterPro" id="IPR013655">
    <property type="entry name" value="PAS_fold_3"/>
</dbReference>
<dbReference type="SMART" id="SM00091">
    <property type="entry name" value="PAS"/>
    <property type="match status" value="1"/>
</dbReference>
<reference evidence="7 8" key="1">
    <citation type="submission" date="2015-02" db="EMBL/GenBank/DDBJ databases">
        <title>Single-cell genomics of uncultivated deep-branching MTB reveals a conserved set of magnetosome genes.</title>
        <authorList>
            <person name="Kolinko S."/>
            <person name="Richter M."/>
            <person name="Glockner F.O."/>
            <person name="Brachmann A."/>
            <person name="Schuler D."/>
        </authorList>
    </citation>
    <scope>NUCLEOTIDE SEQUENCE [LARGE SCALE GENOMIC DNA]</scope>
    <source>
        <strain evidence="7">TM-1</strain>
    </source>
</reference>
<feature type="domain" description="PAS" evidence="6">
    <location>
        <begin position="1"/>
        <end position="71"/>
    </location>
</feature>
<keyword evidence="5" id="KW-0418">Kinase</keyword>
<keyword evidence="4" id="KW-0808">Transferase</keyword>
<evidence type="ECO:0000313" key="7">
    <source>
        <dbReference type="EMBL" id="KJU81443.1"/>
    </source>
</evidence>
<dbReference type="Proteomes" id="UP000033423">
    <property type="component" value="Unassembled WGS sequence"/>
</dbReference>
<gene>
    <name evidence="7" type="ORF">MBAV_006364</name>
</gene>
<dbReference type="AlphaFoldDB" id="A0A0F3GL87"/>
<proteinExistence type="predicted"/>
<dbReference type="InterPro" id="IPR035965">
    <property type="entry name" value="PAS-like_dom_sf"/>
</dbReference>
<evidence type="ECO:0000313" key="8">
    <source>
        <dbReference type="Proteomes" id="UP000033423"/>
    </source>
</evidence>
<protein>
    <recommendedName>
        <fullName evidence="2">histidine kinase</fullName>
        <ecNumber evidence="2">2.7.13.3</ecNumber>
    </recommendedName>
</protein>
<evidence type="ECO:0000259" key="6">
    <source>
        <dbReference type="PROSITE" id="PS50112"/>
    </source>
</evidence>
<keyword evidence="8" id="KW-1185">Reference proteome</keyword>
<dbReference type="NCBIfam" id="TIGR00229">
    <property type="entry name" value="sensory_box"/>
    <property type="match status" value="1"/>
</dbReference>
<accession>A0A0F3GL87</accession>
<evidence type="ECO:0000256" key="1">
    <source>
        <dbReference type="ARBA" id="ARBA00000085"/>
    </source>
</evidence>
<comment type="catalytic activity">
    <reaction evidence="1">
        <text>ATP + protein L-histidine = ADP + protein N-phospho-L-histidine.</text>
        <dbReference type="EC" id="2.7.13.3"/>
    </reaction>
</comment>
<keyword evidence="3" id="KW-0597">Phosphoprotein</keyword>
<dbReference type="Gene3D" id="3.30.450.20">
    <property type="entry name" value="PAS domain"/>
    <property type="match status" value="1"/>
</dbReference>
<evidence type="ECO:0000256" key="3">
    <source>
        <dbReference type="ARBA" id="ARBA00022553"/>
    </source>
</evidence>
<organism evidence="7 8">
    <name type="scientific">Candidatus Magnetobacterium bavaricum</name>
    <dbReference type="NCBI Taxonomy" id="29290"/>
    <lineage>
        <taxon>Bacteria</taxon>
        <taxon>Pseudomonadati</taxon>
        <taxon>Nitrospirota</taxon>
        <taxon>Thermodesulfovibrionia</taxon>
        <taxon>Thermodesulfovibrionales</taxon>
        <taxon>Candidatus Magnetobacteriaceae</taxon>
        <taxon>Candidatus Magnetobacterium</taxon>
    </lineage>
</organism>
<evidence type="ECO:0000256" key="4">
    <source>
        <dbReference type="ARBA" id="ARBA00022679"/>
    </source>
</evidence>
<dbReference type="Pfam" id="PF08447">
    <property type="entry name" value="PAS_3"/>
    <property type="match status" value="1"/>
</dbReference>
<dbReference type="PANTHER" id="PTHR43304">
    <property type="entry name" value="PHYTOCHROME-LIKE PROTEIN CPH1"/>
    <property type="match status" value="1"/>
</dbReference>
<dbReference type="GO" id="GO:0004673">
    <property type="term" value="F:protein histidine kinase activity"/>
    <property type="evidence" value="ECO:0007669"/>
    <property type="project" value="UniProtKB-EC"/>
</dbReference>
<dbReference type="PROSITE" id="PS50112">
    <property type="entry name" value="PAS"/>
    <property type="match status" value="1"/>
</dbReference>
<dbReference type="EMBL" id="LACI01002693">
    <property type="protein sequence ID" value="KJU81443.1"/>
    <property type="molecule type" value="Genomic_DNA"/>
</dbReference>
<dbReference type="InterPro" id="IPR052162">
    <property type="entry name" value="Sensor_kinase/Photoreceptor"/>
</dbReference>
<dbReference type="SUPFAM" id="SSF55785">
    <property type="entry name" value="PYP-like sensor domain (PAS domain)"/>
    <property type="match status" value="1"/>
</dbReference>
<evidence type="ECO:0000256" key="2">
    <source>
        <dbReference type="ARBA" id="ARBA00012438"/>
    </source>
</evidence>
<evidence type="ECO:0000256" key="5">
    <source>
        <dbReference type="ARBA" id="ARBA00022777"/>
    </source>
</evidence>
<comment type="caution">
    <text evidence="7">The sequence shown here is derived from an EMBL/GenBank/DDBJ whole genome shotgun (WGS) entry which is preliminary data.</text>
</comment>
<name>A0A0F3GL87_9BACT</name>
<sequence length="110" mass="12570">METTAEELFELAAGGMAIVGLDGRWLKVNRSLCAMLGYTHQEMLETDFQGITHPDDMDTSLEHARRAFDENVKTINFEKRYIHKAGHAIWVDLNIAVVRDNQNKPSYFIT</sequence>